<accession>A0A645D152</accession>
<dbReference type="AlphaFoldDB" id="A0A645D152"/>
<reference evidence="1" key="1">
    <citation type="submission" date="2019-08" db="EMBL/GenBank/DDBJ databases">
        <authorList>
            <person name="Kucharzyk K."/>
            <person name="Murdoch R.W."/>
            <person name="Higgins S."/>
            <person name="Loffler F."/>
        </authorList>
    </citation>
    <scope>NUCLEOTIDE SEQUENCE</scope>
</reference>
<comment type="caution">
    <text evidence="1">The sequence shown here is derived from an EMBL/GenBank/DDBJ whole genome shotgun (WGS) entry which is preliminary data.</text>
</comment>
<evidence type="ECO:0000313" key="1">
    <source>
        <dbReference type="EMBL" id="MPM82848.1"/>
    </source>
</evidence>
<protein>
    <submittedName>
        <fullName evidence="1">Uncharacterized protein</fullName>
    </submittedName>
</protein>
<name>A0A645D152_9ZZZZ</name>
<gene>
    <name evidence="1" type="ORF">SDC9_129910</name>
</gene>
<proteinExistence type="predicted"/>
<sequence length="53" mass="6135">MGLVFHRSDFDRAFDPECHPVVPIAVHEFPEREHVRHVDLRRAGQLSENAARS</sequence>
<dbReference type="EMBL" id="VSSQ01031806">
    <property type="protein sequence ID" value="MPM82848.1"/>
    <property type="molecule type" value="Genomic_DNA"/>
</dbReference>
<organism evidence="1">
    <name type="scientific">bioreactor metagenome</name>
    <dbReference type="NCBI Taxonomy" id="1076179"/>
    <lineage>
        <taxon>unclassified sequences</taxon>
        <taxon>metagenomes</taxon>
        <taxon>ecological metagenomes</taxon>
    </lineage>
</organism>